<dbReference type="PANTHER" id="PTHR41795:SF1">
    <property type="entry name" value="EXOPOLYSACCHARIDE SYNTHESIS PROTEIN"/>
    <property type="match status" value="1"/>
</dbReference>
<dbReference type="AlphaFoldDB" id="A0A0F9YXL7"/>
<evidence type="ECO:0008006" key="3">
    <source>
        <dbReference type="Google" id="ProtNLM"/>
    </source>
</evidence>
<dbReference type="PIRSF" id="PIRSF033239">
    <property type="entry name" value="ExoD"/>
    <property type="match status" value="1"/>
</dbReference>
<reference evidence="2" key="1">
    <citation type="journal article" date="2015" name="Nature">
        <title>Complex archaea that bridge the gap between prokaryotes and eukaryotes.</title>
        <authorList>
            <person name="Spang A."/>
            <person name="Saw J.H."/>
            <person name="Jorgensen S.L."/>
            <person name="Zaremba-Niedzwiedzka K."/>
            <person name="Martijn J."/>
            <person name="Lind A.E."/>
            <person name="van Eijk R."/>
            <person name="Schleper C."/>
            <person name="Guy L."/>
            <person name="Ettema T.J."/>
        </authorList>
    </citation>
    <scope>NUCLEOTIDE SEQUENCE</scope>
</reference>
<evidence type="ECO:0000313" key="2">
    <source>
        <dbReference type="EMBL" id="KKO09534.1"/>
    </source>
</evidence>
<keyword evidence="1" id="KW-0472">Membrane</keyword>
<accession>A0A0F9YXL7</accession>
<feature type="transmembrane region" description="Helical" evidence="1">
    <location>
        <begin position="174"/>
        <end position="193"/>
    </location>
</feature>
<feature type="transmembrane region" description="Helical" evidence="1">
    <location>
        <begin position="123"/>
        <end position="142"/>
    </location>
</feature>
<gene>
    <name evidence="2" type="ORF">LCGC14_0030270</name>
</gene>
<dbReference type="PANTHER" id="PTHR41795">
    <property type="entry name" value="EXOPOLYSACCHARIDE SYNTHESIS PROTEIN"/>
    <property type="match status" value="1"/>
</dbReference>
<keyword evidence="1" id="KW-1133">Transmembrane helix</keyword>
<dbReference type="InterPro" id="IPR010331">
    <property type="entry name" value="ExoD"/>
</dbReference>
<protein>
    <recommendedName>
        <fullName evidence="3">Exopolysaccharide synthesis, ExoD</fullName>
    </recommendedName>
</protein>
<comment type="caution">
    <text evidence="2">The sequence shown here is derived from an EMBL/GenBank/DDBJ whole genome shotgun (WGS) entry which is preliminary data.</text>
</comment>
<evidence type="ECO:0000256" key="1">
    <source>
        <dbReference type="SAM" id="Phobius"/>
    </source>
</evidence>
<sequence length="194" mass="21149">MSQELQNLEQLFDHLARLARGRDQVSLGIVVDSIGRRSFGPLLMLIGITLVSPLSGIPGMATIMAVFVMLIAVQMLLGRTHFWLPKWLLSRAINHDRLLKIISWGRPLAVKIDRVLRPRLPMLVHHGGGYVIALLCLLISLCMPVMEMVPFSASAAGAALAAFGLSLVMHDGLLVLMAVAWVIATFALVVVNIV</sequence>
<dbReference type="Pfam" id="PF06055">
    <property type="entry name" value="ExoD"/>
    <property type="match status" value="1"/>
</dbReference>
<organism evidence="2">
    <name type="scientific">marine sediment metagenome</name>
    <dbReference type="NCBI Taxonomy" id="412755"/>
    <lineage>
        <taxon>unclassified sequences</taxon>
        <taxon>metagenomes</taxon>
        <taxon>ecological metagenomes</taxon>
    </lineage>
</organism>
<keyword evidence="1" id="KW-0812">Transmembrane</keyword>
<feature type="transmembrane region" description="Helical" evidence="1">
    <location>
        <begin position="42"/>
        <end position="73"/>
    </location>
</feature>
<dbReference type="EMBL" id="LAZR01000006">
    <property type="protein sequence ID" value="KKO09534.1"/>
    <property type="molecule type" value="Genomic_DNA"/>
</dbReference>
<proteinExistence type="predicted"/>
<name>A0A0F9YXL7_9ZZZZ</name>
<feature type="transmembrane region" description="Helical" evidence="1">
    <location>
        <begin position="149"/>
        <end position="168"/>
    </location>
</feature>